<dbReference type="AlphaFoldDB" id="A0A6G0XZR8"/>
<reference evidence="2 3" key="1">
    <citation type="submission" date="2019-08" db="EMBL/GenBank/DDBJ databases">
        <title>Whole genome of Aphis craccivora.</title>
        <authorList>
            <person name="Voronova N.V."/>
            <person name="Shulinski R.S."/>
            <person name="Bandarenka Y.V."/>
            <person name="Zhorov D.G."/>
            <person name="Warner D."/>
        </authorList>
    </citation>
    <scope>NUCLEOTIDE SEQUENCE [LARGE SCALE GENOMIC DNA]</scope>
    <source>
        <strain evidence="2">180601</strain>
        <tissue evidence="2">Whole Body</tissue>
    </source>
</reference>
<organism evidence="2 3">
    <name type="scientific">Aphis craccivora</name>
    <name type="common">Cowpea aphid</name>
    <dbReference type="NCBI Taxonomy" id="307492"/>
    <lineage>
        <taxon>Eukaryota</taxon>
        <taxon>Metazoa</taxon>
        <taxon>Ecdysozoa</taxon>
        <taxon>Arthropoda</taxon>
        <taxon>Hexapoda</taxon>
        <taxon>Insecta</taxon>
        <taxon>Pterygota</taxon>
        <taxon>Neoptera</taxon>
        <taxon>Paraneoptera</taxon>
        <taxon>Hemiptera</taxon>
        <taxon>Sternorrhyncha</taxon>
        <taxon>Aphidomorpha</taxon>
        <taxon>Aphidoidea</taxon>
        <taxon>Aphididae</taxon>
        <taxon>Aphidini</taxon>
        <taxon>Aphis</taxon>
        <taxon>Aphis</taxon>
    </lineage>
</organism>
<protein>
    <submittedName>
        <fullName evidence="2">Zinc finger protein OZF-like</fullName>
    </submittedName>
</protein>
<dbReference type="EMBL" id="VUJU01007168">
    <property type="protein sequence ID" value="KAF0746557.1"/>
    <property type="molecule type" value="Genomic_DNA"/>
</dbReference>
<name>A0A6G0XZR8_APHCR</name>
<accession>A0A6G0XZR8</accession>
<feature type="non-terminal residue" evidence="2">
    <location>
        <position position="199"/>
    </location>
</feature>
<feature type="region of interest" description="Disordered" evidence="1">
    <location>
        <begin position="126"/>
        <end position="165"/>
    </location>
</feature>
<feature type="compositionally biased region" description="Basic and acidic residues" evidence="1">
    <location>
        <begin position="152"/>
        <end position="165"/>
    </location>
</feature>
<proteinExistence type="predicted"/>
<evidence type="ECO:0000313" key="2">
    <source>
        <dbReference type="EMBL" id="KAF0746557.1"/>
    </source>
</evidence>
<keyword evidence="3" id="KW-1185">Reference proteome</keyword>
<evidence type="ECO:0000256" key="1">
    <source>
        <dbReference type="SAM" id="MobiDB-lite"/>
    </source>
</evidence>
<feature type="compositionally biased region" description="Polar residues" evidence="1">
    <location>
        <begin position="126"/>
        <end position="151"/>
    </location>
</feature>
<comment type="caution">
    <text evidence="2">The sequence shown here is derived from an EMBL/GenBank/DDBJ whole genome shotgun (WGS) entry which is preliminary data.</text>
</comment>
<evidence type="ECO:0000313" key="3">
    <source>
        <dbReference type="Proteomes" id="UP000478052"/>
    </source>
</evidence>
<sequence>MQIKIQPNIGGPGLKVQIIGVRYIQIVKKIKMSEISQKNYEPQDIILNKYIQQKPIDEPIEFDYDNEHDIPPTKQCSAKDSEFSTDKVQIEIKLEDDEMDGISYESICEVENDVQLPMTTSMTNSILSHNKKNSTNAPETNHNTETPLKSCSTKDSEFSTDKVKDEIKLEDDEMDGISYESICKAKNDVQSPMTTSMTN</sequence>
<dbReference type="Proteomes" id="UP000478052">
    <property type="component" value="Unassembled WGS sequence"/>
</dbReference>
<gene>
    <name evidence="2" type="ORF">FWK35_00032029</name>
</gene>